<evidence type="ECO:0000313" key="2">
    <source>
        <dbReference type="EMBL" id="ACO78432.1"/>
    </source>
</evidence>
<dbReference type="Proteomes" id="UP000002424">
    <property type="component" value="Chromosome"/>
</dbReference>
<gene>
    <name evidence="2" type="ordered locus">Avin_22410</name>
</gene>
<feature type="compositionally biased region" description="Basic residues" evidence="1">
    <location>
        <begin position="23"/>
        <end position="35"/>
    </location>
</feature>
<feature type="region of interest" description="Disordered" evidence="1">
    <location>
        <begin position="19"/>
        <end position="38"/>
    </location>
</feature>
<proteinExistence type="predicted"/>
<sequence length="107" mass="11884">MHASVPLCRCRPRRPWAAGERRGFRRPARRRRRKGAGGFSTLGRGNCAVCNSCRARAGHGPGRPGRDIRPARLAGRESARRRMCLGTALALRSSGSRLAYRRVFQAE</sequence>
<dbReference type="EnsemblBacteria" id="ACO78432">
    <property type="protein sequence ID" value="ACO78432"/>
    <property type="gene ID" value="Avin_22410"/>
</dbReference>
<accession>C1DGC1</accession>
<evidence type="ECO:0000313" key="3">
    <source>
        <dbReference type="Proteomes" id="UP000002424"/>
    </source>
</evidence>
<dbReference type="STRING" id="322710.Avin_22410"/>
<evidence type="ECO:0000256" key="1">
    <source>
        <dbReference type="SAM" id="MobiDB-lite"/>
    </source>
</evidence>
<dbReference type="AlphaFoldDB" id="C1DGC1"/>
<dbReference type="HOGENOM" id="CLU_2204651_0_0_6"/>
<dbReference type="KEGG" id="avn:Avin_22410"/>
<protein>
    <submittedName>
        <fullName evidence="2">Uncharacterized protein</fullName>
    </submittedName>
</protein>
<organism evidence="2 3">
    <name type="scientific">Azotobacter vinelandii (strain DJ / ATCC BAA-1303)</name>
    <dbReference type="NCBI Taxonomy" id="322710"/>
    <lineage>
        <taxon>Bacteria</taxon>
        <taxon>Pseudomonadati</taxon>
        <taxon>Pseudomonadota</taxon>
        <taxon>Gammaproteobacteria</taxon>
        <taxon>Pseudomonadales</taxon>
        <taxon>Pseudomonadaceae</taxon>
        <taxon>Azotobacter</taxon>
    </lineage>
</organism>
<dbReference type="EMBL" id="CP001157">
    <property type="protein sequence ID" value="ACO78432.1"/>
    <property type="molecule type" value="Genomic_DNA"/>
</dbReference>
<name>C1DGC1_AZOVD</name>
<keyword evidence="3" id="KW-1185">Reference proteome</keyword>
<reference evidence="2 3" key="1">
    <citation type="journal article" date="2009" name="J. Bacteriol.">
        <title>Genome sequence of Azotobacter vinelandii, an obligate aerobe specialized to support diverse anaerobic metabolic processes.</title>
        <authorList>
            <person name="Setubal J.C."/>
            <person name="dos Santos P."/>
            <person name="Goldman B.S."/>
            <person name="Ertesvag H."/>
            <person name="Espin G."/>
            <person name="Rubio L.M."/>
            <person name="Valla S."/>
            <person name="Almeida N.F."/>
            <person name="Balasubramanian D."/>
            <person name="Cromes L."/>
            <person name="Curatti L."/>
            <person name="Du Z."/>
            <person name="Godsy E."/>
            <person name="Goodner B."/>
            <person name="Hellner-Burris K."/>
            <person name="Hernandez J.A."/>
            <person name="Houmiel K."/>
            <person name="Imperial J."/>
            <person name="Kennedy C."/>
            <person name="Larson T.J."/>
            <person name="Latreille P."/>
            <person name="Ligon L.S."/>
            <person name="Lu J."/>
            <person name="Maerk M."/>
            <person name="Miller N.M."/>
            <person name="Norton S."/>
            <person name="O'Carroll I.P."/>
            <person name="Paulsen I."/>
            <person name="Raulfs E.C."/>
            <person name="Roemer R."/>
            <person name="Rosser J."/>
            <person name="Segura D."/>
            <person name="Slater S."/>
            <person name="Stricklin S.L."/>
            <person name="Studholme D.J."/>
            <person name="Sun J."/>
            <person name="Viana C.J."/>
            <person name="Wallin E."/>
            <person name="Wang B."/>
            <person name="Wheeler C."/>
            <person name="Zhu H."/>
            <person name="Dean D.R."/>
            <person name="Dixon R."/>
            <person name="Wood D."/>
        </authorList>
    </citation>
    <scope>NUCLEOTIDE SEQUENCE [LARGE SCALE GENOMIC DNA]</scope>
    <source>
        <strain evidence="3">DJ / ATCC BAA-1303</strain>
    </source>
</reference>